<dbReference type="Proteomes" id="UP000294299">
    <property type="component" value="Chromosome NFRAN"/>
</dbReference>
<dbReference type="Gene3D" id="3.20.20.410">
    <property type="entry name" value="Protein of unknown function UPF0759"/>
    <property type="match status" value="1"/>
</dbReference>
<protein>
    <recommendedName>
        <fullName evidence="3">DUF72 domain-containing protein</fullName>
    </recommendedName>
</protein>
<evidence type="ECO:0008006" key="3">
    <source>
        <dbReference type="Google" id="ProtNLM"/>
    </source>
</evidence>
<sequence length="299" mass="34855">MSSKLFIGCSGWNYGDSPEKGGWLNIFYPDSKTRKLNYYSQFFNTVEMDATFYNRFYQHMTQDLFVGIARTTPPEFKISVKVPEMITHDKRLDINKGVLSDLQTFLDKISPLKNSDKLGAIIIQLPPSFTVTESNKLEEFLKVLRNNSDIENYNYFAIEFRHTSWDTEGVLELLQHYDVASVLTDSPTEENLGFLSNENNITSRSTSVVRLHGRNTAQGHYWYNYLYSQRELEPWVEKIEKMNQKTDTIFVYFNNHYGGKALINALQFKEMINDKPLPENERKVLEKAKKYLSNSLIDQ</sequence>
<dbReference type="OrthoDB" id="35747at2157"/>
<dbReference type="PANTHER" id="PTHR30348:SF4">
    <property type="entry name" value="DUF72 DOMAIN-CONTAINING PROTEIN"/>
    <property type="match status" value="1"/>
</dbReference>
<gene>
    <name evidence="1" type="ORF">NFRAN_1252</name>
</gene>
<dbReference type="GeneID" id="39420642"/>
<dbReference type="EMBL" id="LR216287">
    <property type="protein sequence ID" value="VFJ13574.1"/>
    <property type="molecule type" value="Genomic_DNA"/>
</dbReference>
<dbReference type="AlphaFoldDB" id="A0A484IF01"/>
<dbReference type="SUPFAM" id="SSF117396">
    <property type="entry name" value="TM1631-like"/>
    <property type="match status" value="1"/>
</dbReference>
<dbReference type="RefSeq" id="WP_134483517.1">
    <property type="nucleotide sequence ID" value="NZ_LR216287.1"/>
</dbReference>
<organism evidence="1 2">
    <name type="scientific">Candidatus Nitrosocosmicus franklandianus</name>
    <dbReference type="NCBI Taxonomy" id="1798806"/>
    <lineage>
        <taxon>Archaea</taxon>
        <taxon>Nitrososphaerota</taxon>
        <taxon>Nitrososphaeria</taxon>
        <taxon>Nitrososphaerales</taxon>
        <taxon>Nitrososphaeraceae</taxon>
        <taxon>Candidatus Nitrosocosmicus</taxon>
    </lineage>
</organism>
<dbReference type="KEGG" id="nfn:NFRAN_1252"/>
<evidence type="ECO:0000313" key="2">
    <source>
        <dbReference type="Proteomes" id="UP000294299"/>
    </source>
</evidence>
<keyword evidence="2" id="KW-1185">Reference proteome</keyword>
<dbReference type="InterPro" id="IPR002763">
    <property type="entry name" value="DUF72"/>
</dbReference>
<dbReference type="PANTHER" id="PTHR30348">
    <property type="entry name" value="UNCHARACTERIZED PROTEIN YECE"/>
    <property type="match status" value="1"/>
</dbReference>
<reference evidence="1 2" key="1">
    <citation type="submission" date="2019-02" db="EMBL/GenBank/DDBJ databases">
        <authorList>
            <person name="Lehtovirta-Morley E L."/>
        </authorList>
    </citation>
    <scope>NUCLEOTIDE SEQUENCE [LARGE SCALE GENOMIC DNA]</scope>
    <source>
        <strain evidence="1">NFRAN1</strain>
    </source>
</reference>
<dbReference type="InterPro" id="IPR036520">
    <property type="entry name" value="UPF0759_sf"/>
</dbReference>
<proteinExistence type="predicted"/>
<dbReference type="Pfam" id="PF01904">
    <property type="entry name" value="DUF72"/>
    <property type="match status" value="1"/>
</dbReference>
<name>A0A484IF01_9ARCH</name>
<evidence type="ECO:0000313" key="1">
    <source>
        <dbReference type="EMBL" id="VFJ13574.1"/>
    </source>
</evidence>
<accession>A0A484IF01</accession>